<dbReference type="EMBL" id="CP048838">
    <property type="protein sequence ID" value="QJA01666.1"/>
    <property type="molecule type" value="Genomic_DNA"/>
</dbReference>
<evidence type="ECO:0000256" key="1">
    <source>
        <dbReference type="SAM" id="Phobius"/>
    </source>
</evidence>
<dbReference type="InterPro" id="IPR003675">
    <property type="entry name" value="Rce1/LyrA-like_dom"/>
</dbReference>
<evidence type="ECO:0000313" key="4">
    <source>
        <dbReference type="Proteomes" id="UP000503330"/>
    </source>
</evidence>
<feature type="transmembrane region" description="Helical" evidence="1">
    <location>
        <begin position="143"/>
        <end position="176"/>
    </location>
</feature>
<evidence type="ECO:0000259" key="2">
    <source>
        <dbReference type="Pfam" id="PF02517"/>
    </source>
</evidence>
<dbReference type="GO" id="GO:0004175">
    <property type="term" value="F:endopeptidase activity"/>
    <property type="evidence" value="ECO:0007669"/>
    <property type="project" value="UniProtKB-ARBA"/>
</dbReference>
<sequence length="209" mass="23969">MNKYIKSNLFVISIIVFLGLITMLFNTLNYIERRIFGITISIIEVSIVFILSKRQNLSLKDMGIIKPIKPIAWIVGIIVALIPMFLMIVLNCGNLDTMFPPKTSLTICITQTIYYFLIVAPSEEIIFRGFLLENFNKNYNENISILLTSFVFALVHVYNGSIMNVVIAFVISLLYCKVKFNSNNRSIFPCMFGHAINDSLNQWIPYFIL</sequence>
<dbReference type="GO" id="GO:0080120">
    <property type="term" value="P:CAAX-box protein maturation"/>
    <property type="evidence" value="ECO:0007669"/>
    <property type="project" value="UniProtKB-ARBA"/>
</dbReference>
<dbReference type="PANTHER" id="PTHR43592:SF15">
    <property type="entry name" value="CAAX AMINO TERMINAL PROTEASE FAMILY PROTEIN"/>
    <property type="match status" value="1"/>
</dbReference>
<keyword evidence="1" id="KW-0812">Transmembrane</keyword>
<reference evidence="3 4" key="1">
    <citation type="submission" date="2020-02" db="EMBL/GenBank/DDBJ databases">
        <authorList>
            <person name="Kociolek L.K."/>
            <person name="Ozer E.A."/>
        </authorList>
    </citation>
    <scope>NUCLEOTIDE SEQUENCE [LARGE SCALE GENOMIC DNA]</scope>
    <source>
        <strain evidence="3 4">ATCC 14501</strain>
    </source>
</reference>
<keyword evidence="3" id="KW-0645">Protease</keyword>
<organism evidence="3 4">
    <name type="scientific">Clostridium innocuum</name>
    <dbReference type="NCBI Taxonomy" id="1522"/>
    <lineage>
        <taxon>Bacteria</taxon>
        <taxon>Bacillati</taxon>
        <taxon>Bacillota</taxon>
        <taxon>Clostridia</taxon>
        <taxon>Eubacteriales</taxon>
        <taxon>Clostridiaceae</taxon>
        <taxon>Clostridium</taxon>
    </lineage>
</organism>
<dbReference type="RefSeq" id="WP_002607480.1">
    <property type="nucleotide sequence ID" value="NZ_BAAACC010000027.1"/>
</dbReference>
<proteinExistence type="predicted"/>
<dbReference type="GO" id="GO:0008237">
    <property type="term" value="F:metallopeptidase activity"/>
    <property type="evidence" value="ECO:0007669"/>
    <property type="project" value="UniProtKB-KW"/>
</dbReference>
<protein>
    <submittedName>
        <fullName evidence="3">CPBP family intramembrane metalloprotease</fullName>
    </submittedName>
</protein>
<dbReference type="GeneID" id="61924695"/>
<name>A0AAP9SED7_CLOIN</name>
<feature type="transmembrane region" description="Helical" evidence="1">
    <location>
        <begin position="34"/>
        <end position="51"/>
    </location>
</feature>
<feature type="transmembrane region" description="Helical" evidence="1">
    <location>
        <begin position="9"/>
        <end position="28"/>
    </location>
</feature>
<evidence type="ECO:0000313" key="3">
    <source>
        <dbReference type="EMBL" id="QJA01666.1"/>
    </source>
</evidence>
<keyword evidence="1" id="KW-0472">Membrane</keyword>
<gene>
    <name evidence="3" type="ORF">G4D54_04120</name>
</gene>
<keyword evidence="1" id="KW-1133">Transmembrane helix</keyword>
<dbReference type="Proteomes" id="UP000503330">
    <property type="component" value="Chromosome"/>
</dbReference>
<keyword evidence="3" id="KW-0482">Metalloprotease</keyword>
<accession>A0AAP9SED7</accession>
<dbReference type="AlphaFoldDB" id="A0AAP9SED7"/>
<keyword evidence="3" id="KW-0378">Hydrolase</keyword>
<dbReference type="Pfam" id="PF02517">
    <property type="entry name" value="Rce1-like"/>
    <property type="match status" value="1"/>
</dbReference>
<feature type="transmembrane region" description="Helical" evidence="1">
    <location>
        <begin position="71"/>
        <end position="90"/>
    </location>
</feature>
<feature type="domain" description="CAAX prenyl protease 2/Lysostaphin resistance protein A-like" evidence="2">
    <location>
        <begin position="110"/>
        <end position="199"/>
    </location>
</feature>
<dbReference type="PANTHER" id="PTHR43592">
    <property type="entry name" value="CAAX AMINO TERMINAL PROTEASE"/>
    <property type="match status" value="1"/>
</dbReference>